<dbReference type="Proteomes" id="UP000190831">
    <property type="component" value="Chromosome B"/>
</dbReference>
<comment type="similarity">
    <text evidence="2 6">Belongs to the AIM24 family.</text>
</comment>
<evidence type="ECO:0000256" key="5">
    <source>
        <dbReference type="ARBA" id="ARBA00023128"/>
    </source>
</evidence>
<dbReference type="GO" id="GO:0005743">
    <property type="term" value="C:mitochondrial inner membrane"/>
    <property type="evidence" value="ECO:0007669"/>
    <property type="project" value="TreeGrafter"/>
</dbReference>
<dbReference type="GO" id="GO:0007007">
    <property type="term" value="P:inner mitochondrial membrane organization"/>
    <property type="evidence" value="ECO:0007669"/>
    <property type="project" value="TreeGrafter"/>
</dbReference>
<evidence type="ECO:0000313" key="7">
    <source>
        <dbReference type="EMBL" id="SCW00124.1"/>
    </source>
</evidence>
<accession>A0A1G4M8J0</accession>
<dbReference type="InterPro" id="IPR002838">
    <property type="entry name" value="AIM24"/>
</dbReference>
<evidence type="ECO:0000256" key="1">
    <source>
        <dbReference type="ARBA" id="ARBA00004173"/>
    </source>
</evidence>
<dbReference type="InterPro" id="IPR016031">
    <property type="entry name" value="Trp_RNA-bd_attenuator-like_dom"/>
</dbReference>
<keyword evidence="8" id="KW-1185">Reference proteome</keyword>
<dbReference type="OMA" id="NGPYDLQ"/>
<dbReference type="SUPFAM" id="SSF51219">
    <property type="entry name" value="TRAP-like"/>
    <property type="match status" value="1"/>
</dbReference>
<comment type="subcellular location">
    <subcellularLocation>
        <location evidence="1 6">Mitochondrion</location>
    </subcellularLocation>
</comment>
<keyword evidence="5 6" id="KW-0496">Mitochondrion</keyword>
<evidence type="ECO:0000256" key="4">
    <source>
        <dbReference type="ARBA" id="ARBA00022946"/>
    </source>
</evidence>
<sequence length="383" mass="42214">MSRRSGFLLGRRSISLVRPTPTTIVPTQVPQVPDVEPLFAQDADSLHTQFRVLGQPPTLASLSIPPSVSLYIRRGCIVSLLNTSELALTHSWMNPISNLLKYGSLKPSLYHKLVSSQAFNALVAPNVNTGKLGSWMGLSSTPFRTLCLLDLDGTSDWCLFGKNSVIAFEENSSLELRQSPLFFTSRKSSLPHKYEIARGRGNILLSGSGSVYTIELESPSDEIIIKSEHLLGISGTSQAEIIKSVAETQLTPTSSKITAKKSTDEASEFDLKQFWIMTKNAIISSWNFIKYHYTRFINGPTRFLKIKGPRNILVQSSYNVYLPATPSTNAQVGSSIPKALPSMEGSARNYLSYVNVAKDGEVTFSSTPNFDEEVKRLESISKK</sequence>
<proteinExistence type="inferred from homology"/>
<keyword evidence="4" id="KW-0809">Transit peptide</keyword>
<gene>
    <name evidence="7" type="ORF">LAFE_0B09978G</name>
</gene>
<reference evidence="8" key="1">
    <citation type="submission" date="2016-03" db="EMBL/GenBank/DDBJ databases">
        <authorList>
            <person name="Devillers H."/>
        </authorList>
    </citation>
    <scope>NUCLEOTIDE SEQUENCE [LARGE SCALE GENOMIC DNA]</scope>
</reference>
<evidence type="ECO:0000256" key="6">
    <source>
        <dbReference type="RuleBase" id="RU363045"/>
    </source>
</evidence>
<evidence type="ECO:0000256" key="2">
    <source>
        <dbReference type="ARBA" id="ARBA00009322"/>
    </source>
</evidence>
<dbReference type="InterPro" id="IPR036983">
    <property type="entry name" value="AIM24_sf"/>
</dbReference>
<dbReference type="EMBL" id="LT598489">
    <property type="protein sequence ID" value="SCW00124.1"/>
    <property type="molecule type" value="Genomic_DNA"/>
</dbReference>
<name>A0A1G4M8J0_LACFM</name>
<dbReference type="Pfam" id="PF01987">
    <property type="entry name" value="AIM24"/>
    <property type="match status" value="1"/>
</dbReference>
<evidence type="ECO:0000256" key="3">
    <source>
        <dbReference type="ARBA" id="ARBA00013287"/>
    </source>
</evidence>
<dbReference type="OrthoDB" id="5295771at2759"/>
<organism evidence="7 8">
    <name type="scientific">Lachancea fermentati</name>
    <name type="common">Zygosaccharomyces fermentati</name>
    <dbReference type="NCBI Taxonomy" id="4955"/>
    <lineage>
        <taxon>Eukaryota</taxon>
        <taxon>Fungi</taxon>
        <taxon>Dikarya</taxon>
        <taxon>Ascomycota</taxon>
        <taxon>Saccharomycotina</taxon>
        <taxon>Saccharomycetes</taxon>
        <taxon>Saccharomycetales</taxon>
        <taxon>Saccharomycetaceae</taxon>
        <taxon>Lachancea</taxon>
    </lineage>
</organism>
<dbReference type="AlphaFoldDB" id="A0A1G4M8J0"/>
<dbReference type="Gene3D" id="3.60.160.10">
    <property type="entry name" value="Mitochondrial biogenesis AIM24"/>
    <property type="match status" value="1"/>
</dbReference>
<dbReference type="PANTHER" id="PTHR36959">
    <property type="entry name" value="ALTERED INHERITANCE OF MITOCHONDRIA PROTEIN 24, MITOCHONDRIAL"/>
    <property type="match status" value="1"/>
</dbReference>
<dbReference type="PANTHER" id="PTHR36959:SF2">
    <property type="entry name" value="ALTERED INHERITANCE OF MITOCHONDRIA PROTEIN 24, MITOCHONDRIAL"/>
    <property type="match status" value="1"/>
</dbReference>
<evidence type="ECO:0000313" key="8">
    <source>
        <dbReference type="Proteomes" id="UP000190831"/>
    </source>
</evidence>
<protein>
    <recommendedName>
        <fullName evidence="3 6">Altered inheritance of mitochondria protein 24, mitochondrial</fullName>
    </recommendedName>
</protein>